<comment type="caution">
    <text evidence="1">The sequence shown here is derived from an EMBL/GenBank/DDBJ whole genome shotgun (WGS) entry which is preliminary data.</text>
</comment>
<accession>A0A3N6RK98</accession>
<evidence type="ECO:0000313" key="2">
    <source>
        <dbReference type="Proteomes" id="UP000269154"/>
    </source>
</evidence>
<gene>
    <name evidence="1" type="ORF">D5R40_20060</name>
</gene>
<sequence length="123" mass="14724">MRIFIGGFEGYAQNLQKQWRFYFEFRLTPFAKLFNTNFFSGCTNPFSILKNIYLINKFISFFDNPLMVEGRIWAFYSVLQKIHSFQFKIRFSVHPTRQATNLPQHISYEFSKLSEILLINQEA</sequence>
<dbReference type="EMBL" id="RCBY01000126">
    <property type="protein sequence ID" value="RQH35572.1"/>
    <property type="molecule type" value="Genomic_DNA"/>
</dbReference>
<organism evidence="1 2">
    <name type="scientific">Okeania hirsuta</name>
    <dbReference type="NCBI Taxonomy" id="1458930"/>
    <lineage>
        <taxon>Bacteria</taxon>
        <taxon>Bacillati</taxon>
        <taxon>Cyanobacteriota</taxon>
        <taxon>Cyanophyceae</taxon>
        <taxon>Oscillatoriophycideae</taxon>
        <taxon>Oscillatoriales</taxon>
        <taxon>Microcoleaceae</taxon>
        <taxon>Okeania</taxon>
    </lineage>
</organism>
<dbReference type="AlphaFoldDB" id="A0A3N6RK98"/>
<dbReference type="Proteomes" id="UP000269154">
    <property type="component" value="Unassembled WGS sequence"/>
</dbReference>
<proteinExistence type="predicted"/>
<name>A0A3N6RK98_9CYAN</name>
<keyword evidence="2" id="KW-1185">Reference proteome</keyword>
<evidence type="ECO:0000313" key="1">
    <source>
        <dbReference type="EMBL" id="RQH35572.1"/>
    </source>
</evidence>
<reference evidence="1 2" key="1">
    <citation type="journal article" date="2018" name="ACS Chem. Biol.">
        <title>Ketoreductase domain dysfunction expands chemodiversity: malyngamide biosynthesis in the cyanobacterium Okeania hirsuta.</title>
        <authorList>
            <person name="Moss N.A."/>
            <person name="Leao T."/>
            <person name="Rankin M."/>
            <person name="McCullough T.M."/>
            <person name="Qu P."/>
            <person name="Korobeynikov A."/>
            <person name="Smith J.L."/>
            <person name="Gerwick L."/>
            <person name="Gerwick W.H."/>
        </authorList>
    </citation>
    <scope>NUCLEOTIDE SEQUENCE [LARGE SCALE GENOMIC DNA]</scope>
    <source>
        <strain evidence="1 2">PAB10Feb10-1</strain>
    </source>
</reference>
<protein>
    <submittedName>
        <fullName evidence="1">Uncharacterized protein</fullName>
    </submittedName>
</protein>